<feature type="region of interest" description="Disordered" evidence="1">
    <location>
        <begin position="419"/>
        <end position="446"/>
    </location>
</feature>
<accession>A0A507DAI2</accession>
<reference evidence="2 3" key="1">
    <citation type="journal article" date="2019" name="Sci. Rep.">
        <title>Comparative genomics of chytrid fungi reveal insights into the obligate biotrophic and pathogenic lifestyle of Synchytrium endobioticum.</title>
        <authorList>
            <person name="van de Vossenberg B.T.L.H."/>
            <person name="Warris S."/>
            <person name="Nguyen H.D.T."/>
            <person name="van Gent-Pelzer M.P.E."/>
            <person name="Joly D.L."/>
            <person name="van de Geest H.C."/>
            <person name="Bonants P.J.M."/>
            <person name="Smith D.S."/>
            <person name="Levesque C.A."/>
            <person name="van der Lee T.A.J."/>
        </authorList>
    </citation>
    <scope>NUCLEOTIDE SEQUENCE [LARGE SCALE GENOMIC DNA]</scope>
    <source>
        <strain evidence="2 3">LEV6574</strain>
    </source>
</reference>
<proteinExistence type="predicted"/>
<evidence type="ECO:0000313" key="2">
    <source>
        <dbReference type="EMBL" id="TPX48573.1"/>
    </source>
</evidence>
<dbReference type="VEuPathDB" id="FungiDB:SeMB42_g04492"/>
<feature type="compositionally biased region" description="Acidic residues" evidence="1">
    <location>
        <begin position="430"/>
        <end position="446"/>
    </location>
</feature>
<feature type="compositionally biased region" description="Polar residues" evidence="1">
    <location>
        <begin position="193"/>
        <end position="202"/>
    </location>
</feature>
<evidence type="ECO:0000313" key="3">
    <source>
        <dbReference type="Proteomes" id="UP000320475"/>
    </source>
</evidence>
<dbReference type="EMBL" id="QEAM01000049">
    <property type="protein sequence ID" value="TPX48573.1"/>
    <property type="molecule type" value="Genomic_DNA"/>
</dbReference>
<feature type="compositionally biased region" description="Low complexity" evidence="1">
    <location>
        <begin position="141"/>
        <end position="159"/>
    </location>
</feature>
<dbReference type="Proteomes" id="UP000320475">
    <property type="component" value="Unassembled WGS sequence"/>
</dbReference>
<dbReference type="AlphaFoldDB" id="A0A507DAI2"/>
<name>A0A507DAI2_9FUNG</name>
<evidence type="ECO:0000256" key="1">
    <source>
        <dbReference type="SAM" id="MobiDB-lite"/>
    </source>
</evidence>
<gene>
    <name evidence="2" type="ORF">SeLEV6574_g01963</name>
</gene>
<protein>
    <submittedName>
        <fullName evidence="2">Uncharacterized protein</fullName>
    </submittedName>
</protein>
<organism evidence="2 3">
    <name type="scientific">Synchytrium endobioticum</name>
    <dbReference type="NCBI Taxonomy" id="286115"/>
    <lineage>
        <taxon>Eukaryota</taxon>
        <taxon>Fungi</taxon>
        <taxon>Fungi incertae sedis</taxon>
        <taxon>Chytridiomycota</taxon>
        <taxon>Chytridiomycota incertae sedis</taxon>
        <taxon>Chytridiomycetes</taxon>
        <taxon>Synchytriales</taxon>
        <taxon>Synchytriaceae</taxon>
        <taxon>Synchytrium</taxon>
    </lineage>
</organism>
<comment type="caution">
    <text evidence="2">The sequence shown here is derived from an EMBL/GenBank/DDBJ whole genome shotgun (WGS) entry which is preliminary data.</text>
</comment>
<feature type="region of interest" description="Disordered" evidence="1">
    <location>
        <begin position="125"/>
        <end position="202"/>
    </location>
</feature>
<sequence length="446" mass="49093">MDTSTDILTSRRSKLQEEVPDFLKQAPYYRPSCRETQLAESHDDLKRLESASWMIWHRTSKEQVEKLQDWKAPAPSYSKFGGSLLDLLSKRVPGCKMASVQPADLMPKRLRSQWLNYRRRHSAPATSYDCDRSSHGTTAPSGSDTVSSASSASSTLVGSRAHDSRATFKPTLLSPQPLLAKGSTSEQEDEGSSGRTLHSSQIPMMTVTPIVLKTLLHTAPSSGTSYKPLSSCPFPKLSIDKAFKPPPSKGLLSSAIADERSRKTSLQCLRERRRLMQLARRAQTTEEEVVGGISLSTYEALVSSQHKAQRTETSSSPSNNHIMMIHSNASSNSVPTVDSNNKLEWPVTLKPSSNILLANGVWEAGCPTLVDPSWRIKENLARRVTRYNNEYDDKGDNGAFDVALLSSLGGGTIIDDINFGENGDDHDHDDVDDDELGNDLENSDMV</sequence>